<dbReference type="Gene3D" id="1.20.58.1610">
    <property type="entry name" value="NADH:ubiquinone/plastoquinone oxidoreductase, chain 3"/>
    <property type="match status" value="1"/>
</dbReference>
<keyword evidence="12" id="KW-0249">Electron transport</keyword>
<dbReference type="EC" id="7.1.1.2" evidence="12"/>
<dbReference type="GeneID" id="32888046"/>
<evidence type="ECO:0000313" key="13">
    <source>
        <dbReference type="EMBL" id="AQL10470.1"/>
    </source>
</evidence>
<dbReference type="InterPro" id="IPR000440">
    <property type="entry name" value="NADH_UbQ/plastoQ_OxRdtase_su3"/>
</dbReference>
<evidence type="ECO:0000256" key="4">
    <source>
        <dbReference type="ARBA" id="ARBA00022448"/>
    </source>
</evidence>
<evidence type="ECO:0000256" key="3">
    <source>
        <dbReference type="ARBA" id="ARBA00021007"/>
    </source>
</evidence>
<feature type="transmembrane region" description="Helical" evidence="12">
    <location>
        <begin position="12"/>
        <end position="29"/>
    </location>
</feature>
<comment type="catalytic activity">
    <reaction evidence="11 12">
        <text>a ubiquinone + NADH + 5 H(+)(in) = a ubiquinol + NAD(+) + 4 H(+)(out)</text>
        <dbReference type="Rhea" id="RHEA:29091"/>
        <dbReference type="Rhea" id="RHEA-COMP:9565"/>
        <dbReference type="Rhea" id="RHEA-COMP:9566"/>
        <dbReference type="ChEBI" id="CHEBI:15378"/>
        <dbReference type="ChEBI" id="CHEBI:16389"/>
        <dbReference type="ChEBI" id="CHEBI:17976"/>
        <dbReference type="ChEBI" id="CHEBI:57540"/>
        <dbReference type="ChEBI" id="CHEBI:57945"/>
        <dbReference type="EC" id="7.1.1.2"/>
    </reaction>
</comment>
<keyword evidence="9 12" id="KW-0830">Ubiquinone</keyword>
<evidence type="ECO:0000256" key="12">
    <source>
        <dbReference type="RuleBase" id="RU003640"/>
    </source>
</evidence>
<evidence type="ECO:0000256" key="5">
    <source>
        <dbReference type="ARBA" id="ARBA00022692"/>
    </source>
</evidence>
<keyword evidence="8 12" id="KW-0520">NAD</keyword>
<geneLocation type="mitochondrion" evidence="13"/>
<name>A0A1X8VEY2_9EUKA</name>
<evidence type="ECO:0000256" key="1">
    <source>
        <dbReference type="ARBA" id="ARBA00004141"/>
    </source>
</evidence>
<evidence type="ECO:0000256" key="6">
    <source>
        <dbReference type="ARBA" id="ARBA00022967"/>
    </source>
</evidence>
<dbReference type="Pfam" id="PF00507">
    <property type="entry name" value="Oxidored_q4"/>
    <property type="match status" value="1"/>
</dbReference>
<gene>
    <name evidence="13" type="primary">nad3</name>
</gene>
<evidence type="ECO:0000256" key="9">
    <source>
        <dbReference type="ARBA" id="ARBA00023075"/>
    </source>
</evidence>
<keyword evidence="4 12" id="KW-0813">Transport</keyword>
<dbReference type="RefSeq" id="YP_009370744.1">
    <property type="nucleotide sequence ID" value="NC_034794.1"/>
</dbReference>
<dbReference type="GO" id="GO:0008137">
    <property type="term" value="F:NADH dehydrogenase (ubiquinone) activity"/>
    <property type="evidence" value="ECO:0007669"/>
    <property type="project" value="UniProtKB-UniRule"/>
</dbReference>
<dbReference type="HAMAP" id="MF_01394">
    <property type="entry name" value="NDH1_NuoA"/>
    <property type="match status" value="1"/>
</dbReference>
<dbReference type="GO" id="GO:0030964">
    <property type="term" value="C:NADH dehydrogenase complex"/>
    <property type="evidence" value="ECO:0007669"/>
    <property type="project" value="TreeGrafter"/>
</dbReference>
<comment type="function">
    <text evidence="12">Core subunit of the mitochondrial membrane respiratory chain NADH dehydrogenase (Complex I) which catalyzes electron transfer from NADH through the respiratory chain, using ubiquinone as an electron acceptor. Essential for the catalytic activity of complex I.</text>
</comment>
<sequence length="166" mass="19265">MSLLQCTIHNSIMFLLAIAKTVIFTVSQFELSPNSSDITIYRFILTSSVSDCIPYFLIYLICAIGITLIMIGLSYVVAEQKPDIEKTSGYECGFDPFSDARDPFHIRFYLLSILFIIFDIEIVFFFPWAVSLRETLLFGFYSMTIFIVILSIGFYYEWRKNALEWD</sequence>
<proteinExistence type="inferred from homology"/>
<dbReference type="GO" id="GO:0016651">
    <property type="term" value="F:oxidoreductase activity, acting on NAD(P)H"/>
    <property type="evidence" value="ECO:0007669"/>
    <property type="project" value="InterPro"/>
</dbReference>
<comment type="similarity">
    <text evidence="2 12">Belongs to the complex I subunit 3 family.</text>
</comment>
<protein>
    <recommendedName>
        <fullName evidence="3 12">NADH-ubiquinone oxidoreductase chain 3</fullName>
        <ecNumber evidence="12">7.1.1.2</ecNumber>
    </recommendedName>
</protein>
<keyword evidence="12 13" id="KW-0496">Mitochondrion</keyword>
<dbReference type="PANTHER" id="PTHR11058:SF9">
    <property type="entry name" value="NADH-UBIQUINONE OXIDOREDUCTASE CHAIN 3"/>
    <property type="match status" value="1"/>
</dbReference>
<evidence type="ECO:0000256" key="8">
    <source>
        <dbReference type="ARBA" id="ARBA00023027"/>
    </source>
</evidence>
<organism evidence="13">
    <name type="scientific">Eukaryota sp. BB2</name>
    <dbReference type="NCBI Taxonomy" id="1949062"/>
    <lineage>
        <taxon>Eukaryota</taxon>
    </lineage>
</organism>
<evidence type="ECO:0000256" key="11">
    <source>
        <dbReference type="ARBA" id="ARBA00049551"/>
    </source>
</evidence>
<dbReference type="EMBL" id="KY379823">
    <property type="protein sequence ID" value="AQL10470.1"/>
    <property type="molecule type" value="Genomic_DNA"/>
</dbReference>
<feature type="transmembrane region" description="Helical" evidence="12">
    <location>
        <begin position="56"/>
        <end position="78"/>
    </location>
</feature>
<keyword evidence="7 12" id="KW-1133">Transmembrane helix</keyword>
<keyword evidence="6 12" id="KW-1278">Translocase</keyword>
<dbReference type="AlphaFoldDB" id="A0A1X8VEY2"/>
<keyword evidence="10 12" id="KW-0472">Membrane</keyword>
<evidence type="ECO:0000256" key="7">
    <source>
        <dbReference type="ARBA" id="ARBA00022989"/>
    </source>
</evidence>
<feature type="transmembrane region" description="Helical" evidence="12">
    <location>
        <begin position="136"/>
        <end position="156"/>
    </location>
</feature>
<comment type="subcellular location">
    <subcellularLocation>
        <location evidence="1">Membrane</location>
        <topology evidence="1">Multi-pass membrane protein</topology>
    </subcellularLocation>
    <subcellularLocation>
        <location evidence="12">Mitochondrion membrane</location>
        <topology evidence="12">Multi-pass membrane protein</topology>
    </subcellularLocation>
</comment>
<reference evidence="13" key="1">
    <citation type="journal article" date="2017" name="Genome Biol. Evol.">
        <title>Mitochondrial Genome Evolution and a Novel RNA Editing System in Deep-Branching Heteroloboseids.</title>
        <authorList>
            <person name="Yang J."/>
            <person name="Harding T."/>
            <person name="Kamikawa R."/>
            <person name="Simpson A.G.B."/>
            <person name="Roger A.J."/>
        </authorList>
    </citation>
    <scope>NUCLEOTIDE SEQUENCE</scope>
</reference>
<comment type="caution">
    <text evidence="12">Lacks conserved residue(s) required for the propagation of feature annotation.</text>
</comment>
<dbReference type="FunFam" id="1.20.58.1610:FF:000004">
    <property type="entry name" value="NADH-quinone oxidoreductase subunit A"/>
    <property type="match status" value="1"/>
</dbReference>
<keyword evidence="12" id="KW-0679">Respiratory chain</keyword>
<dbReference type="PANTHER" id="PTHR11058">
    <property type="entry name" value="NADH-UBIQUINONE OXIDOREDUCTASE CHAIN 3"/>
    <property type="match status" value="1"/>
</dbReference>
<dbReference type="InterPro" id="IPR038430">
    <property type="entry name" value="NDAH_ubi_oxred_su3_sf"/>
</dbReference>
<accession>A0A1X8VEY2</accession>
<feature type="transmembrane region" description="Helical" evidence="12">
    <location>
        <begin position="108"/>
        <end position="130"/>
    </location>
</feature>
<dbReference type="InterPro" id="IPR023043">
    <property type="entry name" value="NAD(P)H_OxRDtase_bac/plastid"/>
</dbReference>
<evidence type="ECO:0000256" key="2">
    <source>
        <dbReference type="ARBA" id="ARBA00008472"/>
    </source>
</evidence>
<evidence type="ECO:0000256" key="10">
    <source>
        <dbReference type="ARBA" id="ARBA00023136"/>
    </source>
</evidence>
<keyword evidence="5 12" id="KW-0812">Transmembrane</keyword>
<dbReference type="GO" id="GO:0031966">
    <property type="term" value="C:mitochondrial membrane"/>
    <property type="evidence" value="ECO:0007669"/>
    <property type="project" value="UniProtKB-SubCell"/>
</dbReference>